<sequence>MPTNAAPAVPPAAGVRRGVENALSLARRRICAAFYTSTSEIRICAWPHNAAATTMLDQAYGLVRAREKLFDGMPQPAVWAII</sequence>
<dbReference type="Gramene" id="LPERR04G19080.1">
    <property type="protein sequence ID" value="LPERR04G19080.1"/>
    <property type="gene ID" value="LPERR04G19080"/>
</dbReference>
<organism evidence="1 2">
    <name type="scientific">Leersia perrieri</name>
    <dbReference type="NCBI Taxonomy" id="77586"/>
    <lineage>
        <taxon>Eukaryota</taxon>
        <taxon>Viridiplantae</taxon>
        <taxon>Streptophyta</taxon>
        <taxon>Embryophyta</taxon>
        <taxon>Tracheophyta</taxon>
        <taxon>Spermatophyta</taxon>
        <taxon>Magnoliopsida</taxon>
        <taxon>Liliopsida</taxon>
        <taxon>Poales</taxon>
        <taxon>Poaceae</taxon>
        <taxon>BOP clade</taxon>
        <taxon>Oryzoideae</taxon>
        <taxon>Oryzeae</taxon>
        <taxon>Oryzinae</taxon>
        <taxon>Leersia</taxon>
    </lineage>
</organism>
<evidence type="ECO:0000313" key="2">
    <source>
        <dbReference type="Proteomes" id="UP000032180"/>
    </source>
</evidence>
<keyword evidence="2" id="KW-1185">Reference proteome</keyword>
<reference evidence="1 2" key="1">
    <citation type="submission" date="2012-08" db="EMBL/GenBank/DDBJ databases">
        <title>Oryza genome evolution.</title>
        <authorList>
            <person name="Wing R.A."/>
        </authorList>
    </citation>
    <scope>NUCLEOTIDE SEQUENCE</scope>
</reference>
<reference evidence="1" key="3">
    <citation type="submission" date="2015-04" db="UniProtKB">
        <authorList>
            <consortium name="EnsemblPlants"/>
        </authorList>
    </citation>
    <scope>IDENTIFICATION</scope>
</reference>
<dbReference type="Proteomes" id="UP000032180">
    <property type="component" value="Chromosome 4"/>
</dbReference>
<evidence type="ECO:0000313" key="1">
    <source>
        <dbReference type="EnsemblPlants" id="LPERR04G19080.1"/>
    </source>
</evidence>
<dbReference type="AlphaFoldDB" id="A0A0D9W8R6"/>
<dbReference type="HOGENOM" id="CLU_2561594_0_0_1"/>
<name>A0A0D9W8R6_9ORYZ</name>
<protein>
    <submittedName>
        <fullName evidence="1">Uncharacterized protein</fullName>
    </submittedName>
</protein>
<reference evidence="2" key="2">
    <citation type="submission" date="2013-12" db="EMBL/GenBank/DDBJ databases">
        <authorList>
            <person name="Yu Y."/>
            <person name="Lee S."/>
            <person name="de Baynast K."/>
            <person name="Wissotski M."/>
            <person name="Liu L."/>
            <person name="Talag J."/>
            <person name="Goicoechea J."/>
            <person name="Angelova A."/>
            <person name="Jetty R."/>
            <person name="Kudrna D."/>
            <person name="Golser W."/>
            <person name="Rivera L."/>
            <person name="Zhang J."/>
            <person name="Wing R."/>
        </authorList>
    </citation>
    <scope>NUCLEOTIDE SEQUENCE</scope>
</reference>
<proteinExistence type="predicted"/>
<accession>A0A0D9W8R6</accession>
<dbReference type="EnsemblPlants" id="LPERR04G19080.1">
    <property type="protein sequence ID" value="LPERR04G19080.1"/>
    <property type="gene ID" value="LPERR04G19080"/>
</dbReference>